<dbReference type="OMA" id="WKTRTKD"/>
<dbReference type="PROSITE" id="PS50071">
    <property type="entry name" value="HOMEOBOX_2"/>
    <property type="match status" value="1"/>
</dbReference>
<dbReference type="SUPFAM" id="SSF46689">
    <property type="entry name" value="Homeodomain-like"/>
    <property type="match status" value="1"/>
</dbReference>
<dbReference type="PANTHER" id="PTHR45793">
    <property type="entry name" value="HOMEOBOX PROTEIN"/>
    <property type="match status" value="1"/>
</dbReference>
<dbReference type="GO" id="GO:0000981">
    <property type="term" value="F:DNA-binding transcription factor activity, RNA polymerase II-specific"/>
    <property type="evidence" value="ECO:0000318"/>
    <property type="project" value="GO_Central"/>
</dbReference>
<evidence type="ECO:0000256" key="2">
    <source>
        <dbReference type="ARBA" id="ARBA00022473"/>
    </source>
</evidence>
<evidence type="ECO:0000256" key="7">
    <source>
        <dbReference type="RuleBase" id="RU000682"/>
    </source>
</evidence>
<keyword evidence="4 6" id="KW-0371">Homeobox</keyword>
<accession>A0A7M7PBY7</accession>
<evidence type="ECO:0000256" key="4">
    <source>
        <dbReference type="ARBA" id="ARBA00023155"/>
    </source>
</evidence>
<sequence>MTPPRVHPPPPPSPSSPSSGPSPSPHFSFVSPRDVFLAPPRTHRRRQRTTFNAEMLDVLETAFARTPYPDISLREELARVVQLNESRIQVWFQNRRAKQRKLSRQAFLHHHHQHHQAARSTSSSHRRSPPSTTPSATTPIANLTSTNGTMTLANRNDSDDDKECAYINIHQKSTSQSYSSY</sequence>
<dbReference type="OrthoDB" id="6159439at2759"/>
<dbReference type="GO" id="GO:0005634">
    <property type="term" value="C:nucleus"/>
    <property type="evidence" value="ECO:0000318"/>
    <property type="project" value="GO_Central"/>
</dbReference>
<protein>
    <recommendedName>
        <fullName evidence="9">Homeobox domain-containing protein</fullName>
    </recommendedName>
</protein>
<dbReference type="InParanoid" id="A0A7M7PBY7"/>
<feature type="compositionally biased region" description="Pro residues" evidence="8">
    <location>
        <begin position="1"/>
        <end position="24"/>
    </location>
</feature>
<proteinExistence type="predicted"/>
<feature type="DNA-binding region" description="Homeobox" evidence="6">
    <location>
        <begin position="44"/>
        <end position="103"/>
    </location>
</feature>
<dbReference type="AlphaFoldDB" id="A0A7M7PBY7"/>
<dbReference type="Gene3D" id="1.10.10.60">
    <property type="entry name" value="Homeodomain-like"/>
    <property type="match status" value="1"/>
</dbReference>
<keyword evidence="5 6" id="KW-0539">Nucleus</keyword>
<feature type="compositionally biased region" description="Basic residues" evidence="8">
    <location>
        <begin position="106"/>
        <end position="117"/>
    </location>
</feature>
<feature type="region of interest" description="Disordered" evidence="8">
    <location>
        <begin position="106"/>
        <end position="160"/>
    </location>
</feature>
<name>A0A7M7PBY7_STRPU</name>
<dbReference type="Proteomes" id="UP000007110">
    <property type="component" value="Unassembled WGS sequence"/>
</dbReference>
<dbReference type="PANTHER" id="PTHR45793:SF5">
    <property type="entry name" value="HOMEOTIC PROTEIN OCELLILESS"/>
    <property type="match status" value="1"/>
</dbReference>
<dbReference type="EnsemblMetazoa" id="XM_030991033">
    <property type="protein sequence ID" value="XP_030846893"/>
    <property type="gene ID" value="LOC105440739"/>
</dbReference>
<dbReference type="InterPro" id="IPR009057">
    <property type="entry name" value="Homeodomain-like_sf"/>
</dbReference>
<dbReference type="SMART" id="SM00389">
    <property type="entry name" value="HOX"/>
    <property type="match status" value="1"/>
</dbReference>
<evidence type="ECO:0000256" key="5">
    <source>
        <dbReference type="ARBA" id="ARBA00023242"/>
    </source>
</evidence>
<dbReference type="GO" id="GO:0006357">
    <property type="term" value="P:regulation of transcription by RNA polymerase II"/>
    <property type="evidence" value="ECO:0000318"/>
    <property type="project" value="GO_Central"/>
</dbReference>
<evidence type="ECO:0000256" key="1">
    <source>
        <dbReference type="ARBA" id="ARBA00004123"/>
    </source>
</evidence>
<feature type="compositionally biased region" description="Polar residues" evidence="8">
    <location>
        <begin position="139"/>
        <end position="155"/>
    </location>
</feature>
<dbReference type="CDD" id="cd00086">
    <property type="entry name" value="homeodomain"/>
    <property type="match status" value="1"/>
</dbReference>
<comment type="subcellular location">
    <subcellularLocation>
        <location evidence="1 6 7">Nucleus</location>
    </subcellularLocation>
</comment>
<feature type="region of interest" description="Disordered" evidence="8">
    <location>
        <begin position="1"/>
        <end position="46"/>
    </location>
</feature>
<evidence type="ECO:0000256" key="6">
    <source>
        <dbReference type="PROSITE-ProRule" id="PRU00108"/>
    </source>
</evidence>
<feature type="domain" description="Homeobox" evidence="9">
    <location>
        <begin position="42"/>
        <end position="102"/>
    </location>
</feature>
<dbReference type="PROSITE" id="PS00027">
    <property type="entry name" value="HOMEOBOX_1"/>
    <property type="match status" value="1"/>
</dbReference>
<feature type="compositionally biased region" description="Low complexity" evidence="8">
    <location>
        <begin position="118"/>
        <end position="138"/>
    </location>
</feature>
<dbReference type="KEGG" id="spu:105440739"/>
<reference evidence="11" key="1">
    <citation type="submission" date="2015-02" db="EMBL/GenBank/DDBJ databases">
        <title>Genome sequencing for Strongylocentrotus purpuratus.</title>
        <authorList>
            <person name="Murali S."/>
            <person name="Liu Y."/>
            <person name="Vee V."/>
            <person name="English A."/>
            <person name="Wang M."/>
            <person name="Skinner E."/>
            <person name="Han Y."/>
            <person name="Muzny D.M."/>
            <person name="Worley K.C."/>
            <person name="Gibbs R.A."/>
        </authorList>
    </citation>
    <scope>NUCLEOTIDE SEQUENCE</scope>
</reference>
<evidence type="ECO:0000313" key="10">
    <source>
        <dbReference type="EnsemblMetazoa" id="XP_030846893"/>
    </source>
</evidence>
<dbReference type="FunFam" id="1.10.10.60:FF:000679">
    <property type="entry name" value="Homeobox protein aristaless"/>
    <property type="match status" value="1"/>
</dbReference>
<evidence type="ECO:0000256" key="3">
    <source>
        <dbReference type="ARBA" id="ARBA00023125"/>
    </source>
</evidence>
<keyword evidence="2" id="KW-0217">Developmental protein</keyword>
<dbReference type="InterPro" id="IPR017970">
    <property type="entry name" value="Homeobox_CS"/>
</dbReference>
<evidence type="ECO:0000259" key="9">
    <source>
        <dbReference type="PROSITE" id="PS50071"/>
    </source>
</evidence>
<evidence type="ECO:0000256" key="8">
    <source>
        <dbReference type="SAM" id="MobiDB-lite"/>
    </source>
</evidence>
<evidence type="ECO:0000313" key="11">
    <source>
        <dbReference type="Proteomes" id="UP000007110"/>
    </source>
</evidence>
<reference evidence="10" key="2">
    <citation type="submission" date="2021-01" db="UniProtKB">
        <authorList>
            <consortium name="EnsemblMetazoa"/>
        </authorList>
    </citation>
    <scope>IDENTIFICATION</scope>
</reference>
<dbReference type="RefSeq" id="XP_030846893.1">
    <property type="nucleotide sequence ID" value="XM_030991033.1"/>
</dbReference>
<dbReference type="GeneID" id="105440739"/>
<keyword evidence="3 6" id="KW-0238">DNA-binding</keyword>
<dbReference type="Pfam" id="PF00046">
    <property type="entry name" value="Homeodomain"/>
    <property type="match status" value="1"/>
</dbReference>
<dbReference type="InterPro" id="IPR001356">
    <property type="entry name" value="HD"/>
</dbReference>
<keyword evidence="11" id="KW-1185">Reference proteome</keyword>
<dbReference type="GO" id="GO:0000978">
    <property type="term" value="F:RNA polymerase II cis-regulatory region sequence-specific DNA binding"/>
    <property type="evidence" value="ECO:0000318"/>
    <property type="project" value="GO_Central"/>
</dbReference>
<organism evidence="10 11">
    <name type="scientific">Strongylocentrotus purpuratus</name>
    <name type="common">Purple sea urchin</name>
    <dbReference type="NCBI Taxonomy" id="7668"/>
    <lineage>
        <taxon>Eukaryota</taxon>
        <taxon>Metazoa</taxon>
        <taxon>Echinodermata</taxon>
        <taxon>Eleutherozoa</taxon>
        <taxon>Echinozoa</taxon>
        <taxon>Echinoidea</taxon>
        <taxon>Euechinoidea</taxon>
        <taxon>Echinacea</taxon>
        <taxon>Camarodonta</taxon>
        <taxon>Echinidea</taxon>
        <taxon>Strongylocentrotidae</taxon>
        <taxon>Strongylocentrotus</taxon>
    </lineage>
</organism>